<name>A0A2G1BVR1_9FLAO</name>
<dbReference type="InterPro" id="IPR000711">
    <property type="entry name" value="ATPase_OSCP/dsu"/>
</dbReference>
<evidence type="ECO:0000313" key="8">
    <source>
        <dbReference type="EMBL" id="MDP2540176.1"/>
    </source>
</evidence>
<comment type="caution">
    <text evidence="9">The sequence shown here is derived from an EMBL/GenBank/DDBJ whole genome shotgun (WGS) entry which is preliminary data.</text>
</comment>
<reference evidence="9 10" key="1">
    <citation type="journal article" date="2016" name="Nat. Commun.">
        <title>Microbial interactions lead to rapid micro-scale successions on model marine particles.</title>
        <authorList>
            <person name="Datta M.S."/>
            <person name="Sliwerska E."/>
            <person name="Gore J."/>
            <person name="Polz M.F."/>
            <person name="Cordero O.X."/>
        </authorList>
    </citation>
    <scope>NUCLEOTIDE SEQUENCE [LARGE SCALE GENOMIC DNA]</scope>
    <source>
        <strain evidence="9 10">4G03</strain>
    </source>
</reference>
<comment type="similarity">
    <text evidence="7">Belongs to the ATPase delta chain family.</text>
</comment>
<accession>A0A2G1BVR1</accession>
<dbReference type="GO" id="GO:0046933">
    <property type="term" value="F:proton-transporting ATP synthase activity, rotational mechanism"/>
    <property type="evidence" value="ECO:0007669"/>
    <property type="project" value="UniProtKB-UniRule"/>
</dbReference>
<evidence type="ECO:0000313" key="9">
    <source>
        <dbReference type="EMBL" id="PHN98123.1"/>
    </source>
</evidence>
<sequence length="185" mass="20585">MKESRAALRYAKAVLNLAKDSGSETLVNDNMKLIVDTIAESDDLDVMLKSPVIKAADKRKVLNALFGDKVDNIVKGLFNLLEENKRMVMLESIAKQYAVIYDYHKNINVAKVTTAVALTKELEDKIQAKIVALTGNNASIENIVNPDILGGFILRVGDVQYDASISSQFNELRREFDNGHYIPKI</sequence>
<dbReference type="GO" id="GO:0005886">
    <property type="term" value="C:plasma membrane"/>
    <property type="evidence" value="ECO:0007669"/>
    <property type="project" value="UniProtKB-SubCell"/>
</dbReference>
<dbReference type="GO" id="GO:0045259">
    <property type="term" value="C:proton-transporting ATP synthase complex"/>
    <property type="evidence" value="ECO:0007669"/>
    <property type="project" value="UniProtKB-KW"/>
</dbReference>
<evidence type="ECO:0000256" key="5">
    <source>
        <dbReference type="ARBA" id="ARBA00023136"/>
    </source>
</evidence>
<reference evidence="9" key="2">
    <citation type="submission" date="2017-10" db="EMBL/GenBank/DDBJ databases">
        <authorList>
            <person name="Enke T.N."/>
            <person name="Cordero O.X."/>
        </authorList>
    </citation>
    <scope>NUCLEOTIDE SEQUENCE</scope>
    <source>
        <strain evidence="9">4G03</strain>
    </source>
</reference>
<evidence type="ECO:0000313" key="11">
    <source>
        <dbReference type="Proteomes" id="UP001242342"/>
    </source>
</evidence>
<dbReference type="AlphaFoldDB" id="A0A2G1BVR1"/>
<dbReference type="NCBIfam" id="TIGR01145">
    <property type="entry name" value="ATP_synt_delta"/>
    <property type="match status" value="1"/>
</dbReference>
<dbReference type="EMBL" id="PDUU01000004">
    <property type="protein sequence ID" value="PHN98123.1"/>
    <property type="molecule type" value="Genomic_DNA"/>
</dbReference>
<evidence type="ECO:0000256" key="6">
    <source>
        <dbReference type="ARBA" id="ARBA00023310"/>
    </source>
</evidence>
<dbReference type="Pfam" id="PF00213">
    <property type="entry name" value="OSCP"/>
    <property type="match status" value="1"/>
</dbReference>
<keyword evidence="11" id="KW-1185">Reference proteome</keyword>
<dbReference type="Proteomes" id="UP000222163">
    <property type="component" value="Unassembled WGS sequence"/>
</dbReference>
<dbReference type="Gene3D" id="1.10.520.20">
    <property type="entry name" value="N-terminal domain of the delta subunit of the F1F0-ATP synthase"/>
    <property type="match status" value="1"/>
</dbReference>
<keyword evidence="7" id="KW-0139">CF(1)</keyword>
<comment type="function">
    <text evidence="7">This protein is part of the stalk that links CF(0) to CF(1). It either transmits conformational changes from CF(0) to CF(1) or is implicated in proton conduction.</text>
</comment>
<proteinExistence type="inferred from homology"/>
<evidence type="ECO:0000256" key="1">
    <source>
        <dbReference type="ARBA" id="ARBA00004370"/>
    </source>
</evidence>
<comment type="function">
    <text evidence="7">F(1)F(0) ATP synthase produces ATP from ADP in the presence of a proton or sodium gradient. F-type ATPases consist of two structural domains, F(1) containing the extramembraneous catalytic core and F(0) containing the membrane proton channel, linked together by a central stalk and a peripheral stalk. During catalysis, ATP synthesis in the catalytic domain of F(1) is coupled via a rotary mechanism of the central stalk subunits to proton translocation.</text>
</comment>
<dbReference type="Proteomes" id="UP001242342">
    <property type="component" value="Unassembled WGS sequence"/>
</dbReference>
<dbReference type="InterPro" id="IPR026015">
    <property type="entry name" value="ATP_synth_OSCP/delta_N_sf"/>
</dbReference>
<evidence type="ECO:0000313" key="10">
    <source>
        <dbReference type="Proteomes" id="UP000222163"/>
    </source>
</evidence>
<evidence type="ECO:0000256" key="2">
    <source>
        <dbReference type="ARBA" id="ARBA00022448"/>
    </source>
</evidence>
<keyword evidence="7" id="KW-1003">Cell membrane</keyword>
<dbReference type="SUPFAM" id="SSF47928">
    <property type="entry name" value="N-terminal domain of the delta subunit of the F1F0-ATP synthase"/>
    <property type="match status" value="1"/>
</dbReference>
<evidence type="ECO:0000256" key="4">
    <source>
        <dbReference type="ARBA" id="ARBA00023065"/>
    </source>
</evidence>
<comment type="subcellular location">
    <subcellularLocation>
        <location evidence="7">Cell membrane</location>
        <topology evidence="7">Peripheral membrane protein</topology>
    </subcellularLocation>
    <subcellularLocation>
        <location evidence="1">Membrane</location>
    </subcellularLocation>
</comment>
<dbReference type="PRINTS" id="PR00125">
    <property type="entry name" value="ATPASEDELTA"/>
</dbReference>
<protein>
    <recommendedName>
        <fullName evidence="7">ATP synthase subunit delta</fullName>
    </recommendedName>
    <alternativeName>
        <fullName evidence="7">ATP synthase F(1) sector subunit delta</fullName>
    </alternativeName>
    <alternativeName>
        <fullName evidence="7">F-type ATPase subunit delta</fullName>
        <shortName evidence="7">F-ATPase subunit delta</shortName>
    </alternativeName>
</protein>
<keyword evidence="5 7" id="KW-0472">Membrane</keyword>
<dbReference type="HAMAP" id="MF_01416">
    <property type="entry name" value="ATP_synth_delta_bact"/>
    <property type="match status" value="1"/>
</dbReference>
<evidence type="ECO:0000256" key="3">
    <source>
        <dbReference type="ARBA" id="ARBA00022781"/>
    </source>
</evidence>
<keyword evidence="3 7" id="KW-0375">Hydrogen ion transport</keyword>
<dbReference type="PANTHER" id="PTHR11910">
    <property type="entry name" value="ATP SYNTHASE DELTA CHAIN"/>
    <property type="match status" value="1"/>
</dbReference>
<reference evidence="8 11" key="3">
    <citation type="submission" date="2023-07" db="EMBL/GenBank/DDBJ databases">
        <title>Genome content predicts the carbon catabolic preferences of heterotrophic bacteria.</title>
        <authorList>
            <person name="Gralka M."/>
        </authorList>
    </citation>
    <scope>NUCLEOTIDE SEQUENCE [LARGE SCALE GENOMIC DNA]</scope>
    <source>
        <strain evidence="8 11">4G03</strain>
    </source>
</reference>
<gene>
    <name evidence="7 9" type="primary">atpH</name>
    <name evidence="9" type="ORF">CSC81_06890</name>
    <name evidence="8" type="ORF">Q8W23_01675</name>
</gene>
<dbReference type="EMBL" id="JAUYVU010000001">
    <property type="protein sequence ID" value="MDP2540176.1"/>
    <property type="molecule type" value="Genomic_DNA"/>
</dbReference>
<keyword evidence="4 7" id="KW-0406">Ion transport</keyword>
<evidence type="ECO:0000256" key="7">
    <source>
        <dbReference type="HAMAP-Rule" id="MF_01416"/>
    </source>
</evidence>
<keyword evidence="6 7" id="KW-0066">ATP synthesis</keyword>
<dbReference type="RefSeq" id="WP_099215026.1">
    <property type="nucleotide sequence ID" value="NZ_JAUYVU010000001.1"/>
</dbReference>
<organism evidence="9 10">
    <name type="scientific">Tenacibaculum discolor</name>
    <dbReference type="NCBI Taxonomy" id="361581"/>
    <lineage>
        <taxon>Bacteria</taxon>
        <taxon>Pseudomonadati</taxon>
        <taxon>Bacteroidota</taxon>
        <taxon>Flavobacteriia</taxon>
        <taxon>Flavobacteriales</taxon>
        <taxon>Flavobacteriaceae</taxon>
        <taxon>Tenacibaculum</taxon>
    </lineage>
</organism>
<keyword evidence="2 7" id="KW-0813">Transport</keyword>